<keyword evidence="5" id="KW-1185">Reference proteome</keyword>
<dbReference type="InterPro" id="IPR016166">
    <property type="entry name" value="FAD-bd_PCMH"/>
</dbReference>
<dbReference type="Pfam" id="PF01565">
    <property type="entry name" value="FAD_binding_4"/>
    <property type="match status" value="1"/>
</dbReference>
<gene>
    <name evidence="4" type="ORF">D9757_011253</name>
</gene>
<dbReference type="PROSITE" id="PS51387">
    <property type="entry name" value="FAD_PCMH"/>
    <property type="match status" value="1"/>
</dbReference>
<proteinExistence type="inferred from homology"/>
<reference evidence="4 5" key="1">
    <citation type="journal article" date="2020" name="ISME J.">
        <title>Uncovering the hidden diversity of litter-decomposition mechanisms in mushroom-forming fungi.</title>
        <authorList>
            <person name="Floudas D."/>
            <person name="Bentzer J."/>
            <person name="Ahren D."/>
            <person name="Johansson T."/>
            <person name="Persson P."/>
            <person name="Tunlid A."/>
        </authorList>
    </citation>
    <scope>NUCLEOTIDE SEQUENCE [LARGE SCALE GENOMIC DNA]</scope>
    <source>
        <strain evidence="4 5">CBS 406.79</strain>
    </source>
</reference>
<dbReference type="InterPro" id="IPR006094">
    <property type="entry name" value="Oxid_FAD_bind_N"/>
</dbReference>
<protein>
    <recommendedName>
        <fullName evidence="3">FAD-binding PCMH-type domain-containing protein</fullName>
    </recommendedName>
</protein>
<keyword evidence="2" id="KW-0560">Oxidoreductase</keyword>
<dbReference type="PANTHER" id="PTHR13878:SF91">
    <property type="entry name" value="FAD BINDING DOMAIN PROTEIN (AFU_ORTHOLOGUE AFUA_6G12070)-RELATED"/>
    <property type="match status" value="1"/>
</dbReference>
<dbReference type="EMBL" id="JAACJN010000138">
    <property type="protein sequence ID" value="KAF5367909.1"/>
    <property type="molecule type" value="Genomic_DNA"/>
</dbReference>
<dbReference type="GO" id="GO:0016491">
    <property type="term" value="F:oxidoreductase activity"/>
    <property type="evidence" value="ECO:0007669"/>
    <property type="project" value="UniProtKB-KW"/>
</dbReference>
<dbReference type="PANTHER" id="PTHR13878">
    <property type="entry name" value="GULONOLACTONE OXIDASE"/>
    <property type="match status" value="1"/>
</dbReference>
<dbReference type="InterPro" id="IPR016169">
    <property type="entry name" value="FAD-bd_PCMH_sub2"/>
</dbReference>
<evidence type="ECO:0000313" key="5">
    <source>
        <dbReference type="Proteomes" id="UP000518752"/>
    </source>
</evidence>
<dbReference type="Gene3D" id="3.30.465.10">
    <property type="match status" value="1"/>
</dbReference>
<comment type="similarity">
    <text evidence="1">Belongs to the oxygen-dependent FAD-linked oxidoreductase family.</text>
</comment>
<dbReference type="GO" id="GO:0071949">
    <property type="term" value="F:FAD binding"/>
    <property type="evidence" value="ECO:0007669"/>
    <property type="project" value="InterPro"/>
</dbReference>
<dbReference type="InterPro" id="IPR050432">
    <property type="entry name" value="FAD-linked_Oxidoreductases_BP"/>
</dbReference>
<evidence type="ECO:0000259" key="3">
    <source>
        <dbReference type="PROSITE" id="PS51387"/>
    </source>
</evidence>
<feature type="domain" description="FAD-binding PCMH-type" evidence="3">
    <location>
        <begin position="72"/>
        <end position="258"/>
    </location>
</feature>
<dbReference type="AlphaFoldDB" id="A0A8H5GMR4"/>
<dbReference type="OrthoDB" id="9983560at2759"/>
<evidence type="ECO:0000256" key="1">
    <source>
        <dbReference type="ARBA" id="ARBA00005466"/>
    </source>
</evidence>
<accession>A0A8H5GMR4</accession>
<sequence>MFWADVSHFRVSEFASYMNVSENDPYIGEKLMISKTQWETCQSTSSQCLLDDKNPEDPAAFSSPRACAQGGLSSHYFEIIQIEVQDFRDVQAAFKFAKVTGVDIAIKSTGHDYMGKSAAPDSLALWLRSVLSPLSFHSEFIPDGCSRATASQAVSFGAGVLQGTLFQFAEEHNITLPGGSSTGIAAAGGYLQGGGHSALSNVFGLAVDRVLQIKVVVPTGEYLIANQCQNSDLFFALRGGGGSTFGVVMEATMKALPSGPLTIVEATFGAENTDTALQFMISHASFFASKGWGGYFIPQQNILLTNVLIGREEAEQDMQDLKTFSEGISNSTFELTVVPSFLSFFNTFLANSVPVGLPFITTSRLVPEENFATNASQKELHQAILEVVMNSSFAVIFAVAPHLLNDSTGETSVTEAWRTSIWHITSSAFWTFNTTFEEKKTIYNQLSAKMNILRDVTPNGGAYLNEADVYEPNFEGIY</sequence>
<comment type="caution">
    <text evidence="4">The sequence shown here is derived from an EMBL/GenBank/DDBJ whole genome shotgun (WGS) entry which is preliminary data.</text>
</comment>
<name>A0A8H5GMR4_9AGAR</name>
<dbReference type="InterPro" id="IPR036318">
    <property type="entry name" value="FAD-bd_PCMH-like_sf"/>
</dbReference>
<evidence type="ECO:0000313" key="4">
    <source>
        <dbReference type="EMBL" id="KAF5367909.1"/>
    </source>
</evidence>
<evidence type="ECO:0000256" key="2">
    <source>
        <dbReference type="ARBA" id="ARBA00023002"/>
    </source>
</evidence>
<dbReference type="Proteomes" id="UP000518752">
    <property type="component" value="Unassembled WGS sequence"/>
</dbReference>
<dbReference type="SUPFAM" id="SSF56176">
    <property type="entry name" value="FAD-binding/transporter-associated domain-like"/>
    <property type="match status" value="1"/>
</dbReference>
<organism evidence="4 5">
    <name type="scientific">Collybiopsis confluens</name>
    <dbReference type="NCBI Taxonomy" id="2823264"/>
    <lineage>
        <taxon>Eukaryota</taxon>
        <taxon>Fungi</taxon>
        <taxon>Dikarya</taxon>
        <taxon>Basidiomycota</taxon>
        <taxon>Agaricomycotina</taxon>
        <taxon>Agaricomycetes</taxon>
        <taxon>Agaricomycetidae</taxon>
        <taxon>Agaricales</taxon>
        <taxon>Marasmiineae</taxon>
        <taxon>Omphalotaceae</taxon>
        <taxon>Collybiopsis</taxon>
    </lineage>
</organism>